<dbReference type="Pfam" id="PF13701">
    <property type="entry name" value="DDE_Tnp_1_4"/>
    <property type="match status" value="1"/>
</dbReference>
<feature type="domain" description="Transposase DDE" evidence="1">
    <location>
        <begin position="2"/>
        <end position="80"/>
    </location>
</feature>
<sequence>MPSGKFTANAAWLTLAALAHNLTRTLGTLVSAFHARARTGTIRRQLLHVPARLANGACALTWHFPEYWPWQDALENLWTAVGHRLKT</sequence>
<name>A0ABW2GJF8_9ACTN</name>
<keyword evidence="3" id="KW-1185">Reference proteome</keyword>
<evidence type="ECO:0000313" key="2">
    <source>
        <dbReference type="EMBL" id="MFC7220792.1"/>
    </source>
</evidence>
<proteinExistence type="predicted"/>
<reference evidence="3" key="1">
    <citation type="journal article" date="2019" name="Int. J. Syst. Evol. Microbiol.">
        <title>The Global Catalogue of Microorganisms (GCM) 10K type strain sequencing project: providing services to taxonomists for standard genome sequencing and annotation.</title>
        <authorList>
            <consortium name="The Broad Institute Genomics Platform"/>
            <consortium name="The Broad Institute Genome Sequencing Center for Infectious Disease"/>
            <person name="Wu L."/>
            <person name="Ma J."/>
        </authorList>
    </citation>
    <scope>NUCLEOTIDE SEQUENCE [LARGE SCALE GENOMIC DNA]</scope>
    <source>
        <strain evidence="3">CGMCC 1.13681</strain>
    </source>
</reference>
<gene>
    <name evidence="2" type="ORF">ACFQLX_21915</name>
</gene>
<dbReference type="Proteomes" id="UP001596413">
    <property type="component" value="Unassembled WGS sequence"/>
</dbReference>
<accession>A0ABW2GJF8</accession>
<dbReference type="InterPro" id="IPR025668">
    <property type="entry name" value="Tnp_DDE_dom"/>
</dbReference>
<evidence type="ECO:0000313" key="3">
    <source>
        <dbReference type="Proteomes" id="UP001596413"/>
    </source>
</evidence>
<comment type="caution">
    <text evidence="2">The sequence shown here is derived from an EMBL/GenBank/DDBJ whole genome shotgun (WGS) entry which is preliminary data.</text>
</comment>
<dbReference type="EMBL" id="JBHSZO010000041">
    <property type="protein sequence ID" value="MFC7220792.1"/>
    <property type="molecule type" value="Genomic_DNA"/>
</dbReference>
<protein>
    <submittedName>
        <fullName evidence="2">Transposase</fullName>
    </submittedName>
</protein>
<evidence type="ECO:0000259" key="1">
    <source>
        <dbReference type="Pfam" id="PF13701"/>
    </source>
</evidence>
<organism evidence="2 3">
    <name type="scientific">Streptomyces polyrhachis</name>
    <dbReference type="NCBI Taxonomy" id="1282885"/>
    <lineage>
        <taxon>Bacteria</taxon>
        <taxon>Bacillati</taxon>
        <taxon>Actinomycetota</taxon>
        <taxon>Actinomycetes</taxon>
        <taxon>Kitasatosporales</taxon>
        <taxon>Streptomycetaceae</taxon>
        <taxon>Streptomyces</taxon>
    </lineage>
</organism>